<dbReference type="GO" id="GO:0009088">
    <property type="term" value="P:threonine biosynthetic process"/>
    <property type="evidence" value="ECO:0007669"/>
    <property type="project" value="UniProtKB-UniPathway"/>
</dbReference>
<dbReference type="PANTHER" id="PTHR43331">
    <property type="entry name" value="HOMOSERINE DEHYDROGENASE"/>
    <property type="match status" value="1"/>
</dbReference>
<keyword evidence="6 11" id="KW-0028">Amino-acid biosynthesis</keyword>
<evidence type="ECO:0000256" key="6">
    <source>
        <dbReference type="ARBA" id="ARBA00022605"/>
    </source>
</evidence>
<dbReference type="PROSITE" id="PS01042">
    <property type="entry name" value="HOMOSER_DHGENASE"/>
    <property type="match status" value="1"/>
</dbReference>
<keyword evidence="7 11" id="KW-0791">Threonine biosynthesis</keyword>
<dbReference type="GO" id="GO:0009086">
    <property type="term" value="P:methionine biosynthetic process"/>
    <property type="evidence" value="ECO:0007669"/>
    <property type="project" value="UniProtKB-KW"/>
</dbReference>
<gene>
    <name evidence="14" type="ORF">RMAR1173_LOCUS6675</name>
</gene>
<dbReference type="InterPro" id="IPR001342">
    <property type="entry name" value="HDH_cat"/>
</dbReference>
<dbReference type="Pfam" id="PF00742">
    <property type="entry name" value="Homoserine_dh"/>
    <property type="match status" value="1"/>
</dbReference>
<dbReference type="FunFam" id="3.30.360.10:FF:000005">
    <property type="entry name" value="Homoserine dehydrogenase"/>
    <property type="match status" value="1"/>
</dbReference>
<evidence type="ECO:0000256" key="9">
    <source>
        <dbReference type="ARBA" id="ARBA00023002"/>
    </source>
</evidence>
<evidence type="ECO:0000256" key="11">
    <source>
        <dbReference type="RuleBase" id="RU000579"/>
    </source>
</evidence>
<dbReference type="InterPro" id="IPR019811">
    <property type="entry name" value="HDH_CS"/>
</dbReference>
<dbReference type="UniPathway" id="UPA00051">
    <property type="reaction ID" value="UER00465"/>
</dbReference>
<dbReference type="EMBL" id="HBHJ01010267">
    <property type="protein sequence ID" value="CAD9677108.1"/>
    <property type="molecule type" value="Transcribed_RNA"/>
</dbReference>
<keyword evidence="10 11" id="KW-0486">Methionine biosynthesis</keyword>
<proteinExistence type="inferred from homology"/>
<accession>A0A7S2WAR1</accession>
<dbReference type="EC" id="1.1.1.3" evidence="4 11"/>
<evidence type="ECO:0000256" key="5">
    <source>
        <dbReference type="ARBA" id="ARBA00013376"/>
    </source>
</evidence>
<evidence type="ECO:0000256" key="8">
    <source>
        <dbReference type="ARBA" id="ARBA00022857"/>
    </source>
</evidence>
<evidence type="ECO:0000313" key="14">
    <source>
        <dbReference type="EMBL" id="CAD9677108.1"/>
    </source>
</evidence>
<evidence type="ECO:0000256" key="3">
    <source>
        <dbReference type="ARBA" id="ARBA00006753"/>
    </source>
</evidence>
<sequence length="420" mass="43798">MVGAGEVGGGVYEILAQRQAEFTRMGADVVISKICVRDSSKQRDFSLDLSKTQVVTDVNDILSDPSIDCVLELMGGVGKAKEVVLGAIAAGKHVVTANKALVASCLTEISDALAQKPQVRFAYEAAVCGGIPIINTLQQGLVSDEISEVMGIMNGTTNFMLSKMEGEGAAYSDVLAEAQALGYAEADPTADVEGFDVQAKIALITKLAFGVTVDPASIPTAGISKIDAVDFEYAKLMNATVKLLGTARLSPSKESLSVYVSPVVVPQLHPVASARGATNVVSVASSNLGSSSYVGPGAGRFPTANSVVSDVLRVAMDTTTPPFPLQRTLPLEPDYSACFYVRITVKDQLGIIANIGAIAAKAGVSIFSVLQNPITDPAKVDFVVTTDQCKRSQVQAVADEVSAQLFTVSPPLVMPMVPAP</sequence>
<evidence type="ECO:0000256" key="4">
    <source>
        <dbReference type="ARBA" id="ARBA00013213"/>
    </source>
</evidence>
<dbReference type="GO" id="GO:0050661">
    <property type="term" value="F:NADP binding"/>
    <property type="evidence" value="ECO:0007669"/>
    <property type="project" value="InterPro"/>
</dbReference>
<dbReference type="SUPFAM" id="SSF55347">
    <property type="entry name" value="Glyceraldehyde-3-phosphate dehydrogenase-like, C-terminal domain"/>
    <property type="match status" value="1"/>
</dbReference>
<dbReference type="Gene3D" id="3.30.360.10">
    <property type="entry name" value="Dihydrodipicolinate Reductase, domain 2"/>
    <property type="match status" value="1"/>
</dbReference>
<dbReference type="GO" id="GO:0004412">
    <property type="term" value="F:homoserine dehydrogenase activity"/>
    <property type="evidence" value="ECO:0007669"/>
    <property type="project" value="UniProtKB-EC"/>
</dbReference>
<dbReference type="PIRSF" id="PIRSF000098">
    <property type="entry name" value="Homoser_dehydrog"/>
    <property type="match status" value="1"/>
</dbReference>
<feature type="domain" description="ACT" evidence="13">
    <location>
        <begin position="340"/>
        <end position="415"/>
    </location>
</feature>
<evidence type="ECO:0000256" key="1">
    <source>
        <dbReference type="ARBA" id="ARBA00005056"/>
    </source>
</evidence>
<comment type="pathway">
    <text evidence="1 11">Amino-acid biosynthesis; L-threonine biosynthesis; L-threonine from L-aspartate: step 3/5.</text>
</comment>
<dbReference type="InterPro" id="IPR002912">
    <property type="entry name" value="ACT_dom"/>
</dbReference>
<dbReference type="PANTHER" id="PTHR43331:SF1">
    <property type="entry name" value="HOMOSERINE DEHYDROGENASE"/>
    <property type="match status" value="1"/>
</dbReference>
<dbReference type="Gene3D" id="3.30.70.260">
    <property type="match status" value="1"/>
</dbReference>
<dbReference type="PROSITE" id="PS51671">
    <property type="entry name" value="ACT"/>
    <property type="match status" value="1"/>
</dbReference>
<keyword evidence="9 11" id="KW-0560">Oxidoreductase</keyword>
<dbReference type="Pfam" id="PF03447">
    <property type="entry name" value="NAD_binding_3"/>
    <property type="match status" value="1"/>
</dbReference>
<dbReference type="InterPro" id="IPR036291">
    <property type="entry name" value="NAD(P)-bd_dom_sf"/>
</dbReference>
<comment type="similarity">
    <text evidence="3 12">Belongs to the homoserine dehydrogenase family.</text>
</comment>
<evidence type="ECO:0000256" key="2">
    <source>
        <dbReference type="ARBA" id="ARBA00005062"/>
    </source>
</evidence>
<dbReference type="SUPFAM" id="SSF55021">
    <property type="entry name" value="ACT-like"/>
    <property type="match status" value="1"/>
</dbReference>
<comment type="pathway">
    <text evidence="2 11">Amino-acid biosynthesis; L-methionine biosynthesis via de novo pathway; L-homoserine from L-aspartate: step 3/3.</text>
</comment>
<reference evidence="14" key="1">
    <citation type="submission" date="2021-01" db="EMBL/GenBank/DDBJ databases">
        <authorList>
            <person name="Corre E."/>
            <person name="Pelletier E."/>
            <person name="Niang G."/>
            <person name="Scheremetjew M."/>
            <person name="Finn R."/>
            <person name="Kale V."/>
            <person name="Holt S."/>
            <person name="Cochrane G."/>
            <person name="Meng A."/>
            <person name="Brown T."/>
            <person name="Cohen L."/>
        </authorList>
    </citation>
    <scope>NUCLEOTIDE SEQUENCE</scope>
    <source>
        <strain evidence="14">CCMP1243</strain>
    </source>
</reference>
<dbReference type="InterPro" id="IPR016204">
    <property type="entry name" value="HDH"/>
</dbReference>
<dbReference type="AlphaFoldDB" id="A0A7S2WAR1"/>
<evidence type="ECO:0000259" key="13">
    <source>
        <dbReference type="PROSITE" id="PS51671"/>
    </source>
</evidence>
<dbReference type="SUPFAM" id="SSF51735">
    <property type="entry name" value="NAD(P)-binding Rossmann-fold domains"/>
    <property type="match status" value="1"/>
</dbReference>
<evidence type="ECO:0000256" key="12">
    <source>
        <dbReference type="RuleBase" id="RU004171"/>
    </source>
</evidence>
<name>A0A7S2WAR1_9STRA</name>
<evidence type="ECO:0000256" key="10">
    <source>
        <dbReference type="ARBA" id="ARBA00023167"/>
    </source>
</evidence>
<evidence type="ECO:0000256" key="7">
    <source>
        <dbReference type="ARBA" id="ARBA00022697"/>
    </source>
</evidence>
<dbReference type="Gene3D" id="3.40.50.720">
    <property type="entry name" value="NAD(P)-binding Rossmann-like Domain"/>
    <property type="match status" value="1"/>
</dbReference>
<dbReference type="InterPro" id="IPR045865">
    <property type="entry name" value="ACT-like_dom_sf"/>
</dbReference>
<dbReference type="UniPathway" id="UPA00050">
    <property type="reaction ID" value="UER00063"/>
</dbReference>
<dbReference type="NCBIfam" id="NF004976">
    <property type="entry name" value="PRK06349.1"/>
    <property type="match status" value="1"/>
</dbReference>
<dbReference type="InterPro" id="IPR005106">
    <property type="entry name" value="Asp/hSer_DH_NAD-bd"/>
</dbReference>
<keyword evidence="8 11" id="KW-0521">NADP</keyword>
<protein>
    <recommendedName>
        <fullName evidence="5 11">Homoserine dehydrogenase</fullName>
        <ecNumber evidence="4 11">1.1.1.3</ecNumber>
    </recommendedName>
</protein>
<comment type="catalytic activity">
    <reaction evidence="11">
        <text>L-homoserine + NADP(+) = L-aspartate 4-semialdehyde + NADPH + H(+)</text>
        <dbReference type="Rhea" id="RHEA:15761"/>
        <dbReference type="ChEBI" id="CHEBI:15378"/>
        <dbReference type="ChEBI" id="CHEBI:57476"/>
        <dbReference type="ChEBI" id="CHEBI:57783"/>
        <dbReference type="ChEBI" id="CHEBI:58349"/>
        <dbReference type="ChEBI" id="CHEBI:537519"/>
        <dbReference type="EC" id="1.1.1.3"/>
    </reaction>
</comment>
<organism evidence="14">
    <name type="scientific">Rhizochromulina marina</name>
    <dbReference type="NCBI Taxonomy" id="1034831"/>
    <lineage>
        <taxon>Eukaryota</taxon>
        <taxon>Sar</taxon>
        <taxon>Stramenopiles</taxon>
        <taxon>Ochrophyta</taxon>
        <taxon>Dictyochophyceae</taxon>
        <taxon>Rhizochromulinales</taxon>
        <taxon>Rhizochromulina</taxon>
    </lineage>
</organism>